<dbReference type="EMBL" id="LRBV02000004">
    <property type="status" value="NOT_ANNOTATED_CDS"/>
    <property type="molecule type" value="Genomic_DNA"/>
</dbReference>
<keyword evidence="1" id="KW-0472">Membrane</keyword>
<dbReference type="InterPro" id="IPR013103">
    <property type="entry name" value="RVT_2"/>
</dbReference>
<evidence type="ECO:0000259" key="2">
    <source>
        <dbReference type="Pfam" id="PF07727"/>
    </source>
</evidence>
<proteinExistence type="predicted"/>
<reference evidence="3" key="2">
    <citation type="submission" date="2021-01" db="UniProtKB">
        <authorList>
            <consortium name="EnsemblPlants"/>
        </authorList>
    </citation>
    <scope>IDENTIFICATION</scope>
</reference>
<evidence type="ECO:0000313" key="4">
    <source>
        <dbReference type="Proteomes" id="UP000594261"/>
    </source>
</evidence>
<dbReference type="SUPFAM" id="SSF56672">
    <property type="entry name" value="DNA/RNA polymerases"/>
    <property type="match status" value="1"/>
</dbReference>
<organism evidence="3 4">
    <name type="scientific">Quercus lobata</name>
    <name type="common">Valley oak</name>
    <dbReference type="NCBI Taxonomy" id="97700"/>
    <lineage>
        <taxon>Eukaryota</taxon>
        <taxon>Viridiplantae</taxon>
        <taxon>Streptophyta</taxon>
        <taxon>Embryophyta</taxon>
        <taxon>Tracheophyta</taxon>
        <taxon>Spermatophyta</taxon>
        <taxon>Magnoliopsida</taxon>
        <taxon>eudicotyledons</taxon>
        <taxon>Gunneridae</taxon>
        <taxon>Pentapetalae</taxon>
        <taxon>rosids</taxon>
        <taxon>fabids</taxon>
        <taxon>Fagales</taxon>
        <taxon>Fagaceae</taxon>
        <taxon>Quercus</taxon>
    </lineage>
</organism>
<dbReference type="EnsemblPlants" id="QL04p024214:mrna">
    <property type="protein sequence ID" value="QL04p024214:mrna"/>
    <property type="gene ID" value="QL04p024214"/>
</dbReference>
<accession>A0A7N2LDJ6</accession>
<reference evidence="3 4" key="1">
    <citation type="journal article" date="2016" name="G3 (Bethesda)">
        <title>First Draft Assembly and Annotation of the Genome of a California Endemic Oak Quercus lobata Nee (Fagaceae).</title>
        <authorList>
            <person name="Sork V.L."/>
            <person name="Fitz-Gibbon S.T."/>
            <person name="Puiu D."/>
            <person name="Crepeau M."/>
            <person name="Gugger P.F."/>
            <person name="Sherman R."/>
            <person name="Stevens K."/>
            <person name="Langley C.H."/>
            <person name="Pellegrini M."/>
            <person name="Salzberg S.L."/>
        </authorList>
    </citation>
    <scope>NUCLEOTIDE SEQUENCE [LARGE SCALE GENOMIC DNA]</scope>
    <source>
        <strain evidence="3 4">cv. SW786</strain>
    </source>
</reference>
<feature type="domain" description="Reverse transcriptase Ty1/copia-type" evidence="2">
    <location>
        <begin position="2"/>
        <end position="158"/>
    </location>
</feature>
<dbReference type="PANTHER" id="PTHR11439:SF450">
    <property type="entry name" value="REVERSE TRANSCRIPTASE TY1_COPIA-TYPE DOMAIN-CONTAINING PROTEIN"/>
    <property type="match status" value="1"/>
</dbReference>
<dbReference type="InterPro" id="IPR043502">
    <property type="entry name" value="DNA/RNA_pol_sf"/>
</dbReference>
<evidence type="ECO:0000313" key="3">
    <source>
        <dbReference type="EnsemblPlants" id="QL04p024214:mrna"/>
    </source>
</evidence>
<protein>
    <recommendedName>
        <fullName evidence="2">Reverse transcriptase Ty1/copia-type domain-containing protein</fullName>
    </recommendedName>
</protein>
<evidence type="ECO:0000256" key="1">
    <source>
        <dbReference type="SAM" id="Phobius"/>
    </source>
</evidence>
<name>A0A7N2LDJ6_QUELO</name>
<keyword evidence="1" id="KW-1133">Transmembrane helix</keyword>
<dbReference type="CDD" id="cd09272">
    <property type="entry name" value="RNase_HI_RT_Ty1"/>
    <property type="match status" value="1"/>
</dbReference>
<dbReference type="InParanoid" id="A0A7N2LDJ6"/>
<dbReference type="Pfam" id="PF07727">
    <property type="entry name" value="RVT_2"/>
    <property type="match status" value="1"/>
</dbReference>
<dbReference type="AlphaFoldDB" id="A0A7N2LDJ6"/>
<sequence>MFLHGHLFEDVYMSQPPGFAHPQFPNQVCKLKKALYGLKQSPTAWFSCLSSRLLALGFRGMRSDSSLFIYHSAIVTIYFLIYVDDLIVITSQPSAIDDLLCHLKSDFTIKDLGNLNFFLAVEVLPNSKGLILSQKRYVIDPLKKTKMLEAKPISSPMAQSTSLSTYPNICIAPHHFTGNLSNAFCIILNKRHHGLQLKCSSSIPSKPFLMLIGLVAMMIGAQLGVFVFFLVIILFPGIVKKQKTVARSSTEVEYKTLANATAKDKWFCALLYELGTPVPRSPVLWCINIGATYLSSNPVFHTRTKHDEIDFHFVRDMVANGSLVIHLLSSKDQLADIFTKRLSSSRFALRQTNLNVLPAQLHLRGRVKDQS</sequence>
<feature type="transmembrane region" description="Helical" evidence="1">
    <location>
        <begin position="208"/>
        <end position="239"/>
    </location>
</feature>
<dbReference type="Proteomes" id="UP000594261">
    <property type="component" value="Chromosome 4"/>
</dbReference>
<dbReference type="Gramene" id="QL04p024214:mrna">
    <property type="protein sequence ID" value="QL04p024214:mrna"/>
    <property type="gene ID" value="QL04p024214"/>
</dbReference>
<dbReference type="OMA" id="NICIAPH"/>
<dbReference type="PANTHER" id="PTHR11439">
    <property type="entry name" value="GAG-POL-RELATED RETROTRANSPOSON"/>
    <property type="match status" value="1"/>
</dbReference>
<keyword evidence="1" id="KW-0812">Transmembrane</keyword>
<keyword evidence="4" id="KW-1185">Reference proteome</keyword>